<comment type="function">
    <text evidence="6">Exonuclease involved in the 3' processing of various precursor tRNAs. Initiates hydrolysis at the 3'-terminus of an RNA molecule and releases 5'-mononucleotides.</text>
</comment>
<dbReference type="Pfam" id="PF00570">
    <property type="entry name" value="HRDC"/>
    <property type="match status" value="1"/>
</dbReference>
<dbReference type="STRING" id="1902579.BHV28_08190"/>
<dbReference type="InterPro" id="IPR036397">
    <property type="entry name" value="RNaseH_sf"/>
</dbReference>
<keyword evidence="9" id="KW-1185">Reference proteome</keyword>
<evidence type="ECO:0000256" key="3">
    <source>
        <dbReference type="ARBA" id="ARBA00022722"/>
    </source>
</evidence>
<keyword evidence="1 6" id="KW-0963">Cytoplasm</keyword>
<dbReference type="Proteomes" id="UP000188912">
    <property type="component" value="Chromosome"/>
</dbReference>
<dbReference type="Gene3D" id="1.10.150.80">
    <property type="entry name" value="HRDC domain"/>
    <property type="match status" value="1"/>
</dbReference>
<dbReference type="EC" id="3.1.13.5" evidence="6"/>
<keyword evidence="2 6" id="KW-0819">tRNA processing</keyword>
<evidence type="ECO:0000256" key="5">
    <source>
        <dbReference type="ARBA" id="ARBA00022839"/>
    </source>
</evidence>
<proteinExistence type="inferred from homology"/>
<dbReference type="SUPFAM" id="SSF53098">
    <property type="entry name" value="Ribonuclease H-like"/>
    <property type="match status" value="1"/>
</dbReference>
<dbReference type="GO" id="GO:0008408">
    <property type="term" value="F:3'-5' exonuclease activity"/>
    <property type="evidence" value="ECO:0007669"/>
    <property type="project" value="InterPro"/>
</dbReference>
<feature type="domain" description="HRDC" evidence="7">
    <location>
        <begin position="208"/>
        <end position="289"/>
    </location>
</feature>
<keyword evidence="5 6" id="KW-0269">Exonuclease</keyword>
<dbReference type="KEGG" id="thd:BHV28_08190"/>
<dbReference type="AlphaFoldDB" id="A0A1U9JUJ4"/>
<dbReference type="GO" id="GO:0033890">
    <property type="term" value="F:ribonuclease D activity"/>
    <property type="evidence" value="ECO:0007669"/>
    <property type="project" value="UniProtKB-UniRule"/>
</dbReference>
<name>A0A1U9JUJ4_9HYPH</name>
<dbReference type="InterPro" id="IPR051086">
    <property type="entry name" value="RNase_D-like"/>
</dbReference>
<dbReference type="InterPro" id="IPR012337">
    <property type="entry name" value="RNaseH-like_sf"/>
</dbReference>
<accession>A0A1U9JUJ4</accession>
<evidence type="ECO:0000259" key="7">
    <source>
        <dbReference type="PROSITE" id="PS50967"/>
    </source>
</evidence>
<dbReference type="InterPro" id="IPR010997">
    <property type="entry name" value="HRDC-like_sf"/>
</dbReference>
<organism evidence="8 9">
    <name type="scientific">Candidatus Tokpelaia hoelldobleri</name>
    <dbReference type="NCBI Taxonomy" id="1902579"/>
    <lineage>
        <taxon>Bacteria</taxon>
        <taxon>Pseudomonadati</taxon>
        <taxon>Pseudomonadota</taxon>
        <taxon>Alphaproteobacteria</taxon>
        <taxon>Hyphomicrobiales</taxon>
        <taxon>Candidatus Tokpelaia</taxon>
    </lineage>
</organism>
<dbReference type="GO" id="GO:0042780">
    <property type="term" value="P:tRNA 3'-end processing"/>
    <property type="evidence" value="ECO:0007669"/>
    <property type="project" value="UniProtKB-UniRule"/>
</dbReference>
<dbReference type="HAMAP" id="MF_01899">
    <property type="entry name" value="RNase_D"/>
    <property type="match status" value="1"/>
</dbReference>
<dbReference type="Pfam" id="PF01612">
    <property type="entry name" value="DNA_pol_A_exo1"/>
    <property type="match status" value="1"/>
</dbReference>
<dbReference type="GO" id="GO:0003676">
    <property type="term" value="F:nucleic acid binding"/>
    <property type="evidence" value="ECO:0007669"/>
    <property type="project" value="InterPro"/>
</dbReference>
<keyword evidence="3 6" id="KW-0540">Nuclease</keyword>
<gene>
    <name evidence="6 8" type="primary">rnd</name>
    <name evidence="8" type="ORF">BHV28_08190</name>
</gene>
<evidence type="ECO:0000313" key="9">
    <source>
        <dbReference type="Proteomes" id="UP000188912"/>
    </source>
</evidence>
<evidence type="ECO:0000313" key="8">
    <source>
        <dbReference type="EMBL" id="AQS41518.1"/>
    </source>
</evidence>
<evidence type="ECO:0000256" key="1">
    <source>
        <dbReference type="ARBA" id="ARBA00022490"/>
    </source>
</evidence>
<evidence type="ECO:0000256" key="6">
    <source>
        <dbReference type="HAMAP-Rule" id="MF_01899"/>
    </source>
</evidence>
<dbReference type="PROSITE" id="PS50967">
    <property type="entry name" value="HRDC"/>
    <property type="match status" value="1"/>
</dbReference>
<dbReference type="SMART" id="SM00341">
    <property type="entry name" value="HRDC"/>
    <property type="match status" value="1"/>
</dbReference>
<comment type="catalytic activity">
    <reaction evidence="6">
        <text>Exonucleolytic cleavage that removes extra residues from the 3'-terminus of tRNA to produce 5'-mononucleotides.</text>
        <dbReference type="EC" id="3.1.13.5"/>
    </reaction>
</comment>
<dbReference type="GO" id="GO:0005737">
    <property type="term" value="C:cytoplasm"/>
    <property type="evidence" value="ECO:0007669"/>
    <property type="project" value="UniProtKB-SubCell"/>
</dbReference>
<dbReference type="EMBL" id="CP017315">
    <property type="protein sequence ID" value="AQS41518.1"/>
    <property type="molecule type" value="Genomic_DNA"/>
</dbReference>
<dbReference type="InterPro" id="IPR002121">
    <property type="entry name" value="HRDC_dom"/>
</dbReference>
<dbReference type="InterPro" id="IPR002562">
    <property type="entry name" value="3'-5'_exonuclease_dom"/>
</dbReference>
<protein>
    <recommendedName>
        <fullName evidence="6">Ribonuclease D</fullName>
        <shortName evidence="6">RNase D</shortName>
        <ecNumber evidence="6">3.1.13.5</ecNumber>
    </recommendedName>
</protein>
<dbReference type="CDD" id="cd06142">
    <property type="entry name" value="RNaseD_exo"/>
    <property type="match status" value="1"/>
</dbReference>
<sequence>MKLITDTDTLAHTVELLSKSGFVTVDTEFLRETTFWPQLCLIQLASPDVAALIDPLAPGIDLAPFFTLMADKNVIKVFHAARQDIEIIHHLGNLIPEPVFDTQVAAMVCGYGDSASYDSLVAKITGHQLDKSSRFTDWSKRPLSEKQLTYALADVTWLRDVYRNLHRQLEESGRAGWLKEEMAVLANPDTYAPPLENAWKRVKGRVRKPRELAVLQQIAAWRELEAQQQNIPRGRVLKDDTLIEIAIQQPKDKTALANLRSLSKGWENSAQAAALLQAVAQGLAIPKESLPQIKHKAATGDANRSETEILKLLLKLVTEEHKVAARIVATGDDIEKIVAGQDKTGIPAMQGWRFELFGKKALAMLAGHIGIKIDNGAIRLFDIKQAEQ</sequence>
<dbReference type="InterPro" id="IPR044876">
    <property type="entry name" value="HRDC_dom_sf"/>
</dbReference>
<dbReference type="NCBIfam" id="TIGR01388">
    <property type="entry name" value="rnd"/>
    <property type="match status" value="1"/>
</dbReference>
<evidence type="ECO:0000256" key="2">
    <source>
        <dbReference type="ARBA" id="ARBA00022694"/>
    </source>
</evidence>
<dbReference type="PANTHER" id="PTHR47649">
    <property type="entry name" value="RIBONUCLEASE D"/>
    <property type="match status" value="1"/>
</dbReference>
<dbReference type="InterPro" id="IPR006292">
    <property type="entry name" value="RNase_D"/>
</dbReference>
<comment type="subcellular location">
    <subcellularLocation>
        <location evidence="6">Cytoplasm</location>
    </subcellularLocation>
</comment>
<reference evidence="8 9" key="2">
    <citation type="journal article" date="2016" name="Sci. Rep.">
        <title>The genome of Rhizobiales bacteria in predatory ants reveals urease gene functions but no genes for nitrogen fixation.</title>
        <authorList>
            <person name="Neuvonen M.M."/>
            <person name="Tamarit D."/>
            <person name="Naslund K."/>
            <person name="Liebig J."/>
            <person name="Feldhaar H."/>
            <person name="Moran N.A."/>
            <person name="Guy L."/>
            <person name="Andersson S.G."/>
        </authorList>
    </citation>
    <scope>NUCLEOTIDE SEQUENCE [LARGE SCALE GENOMIC DNA]</scope>
    <source>
        <strain evidence="8 9">Hsal</strain>
    </source>
</reference>
<dbReference type="GO" id="GO:0000166">
    <property type="term" value="F:nucleotide binding"/>
    <property type="evidence" value="ECO:0007669"/>
    <property type="project" value="InterPro"/>
</dbReference>
<comment type="cofactor">
    <cofactor evidence="6">
        <name>a divalent metal cation</name>
        <dbReference type="ChEBI" id="CHEBI:60240"/>
    </cofactor>
</comment>
<evidence type="ECO:0000256" key="4">
    <source>
        <dbReference type="ARBA" id="ARBA00022801"/>
    </source>
</evidence>
<dbReference type="SUPFAM" id="SSF47819">
    <property type="entry name" value="HRDC-like"/>
    <property type="match status" value="2"/>
</dbReference>
<dbReference type="PANTHER" id="PTHR47649:SF1">
    <property type="entry name" value="RIBONUCLEASE D"/>
    <property type="match status" value="1"/>
</dbReference>
<comment type="similarity">
    <text evidence="6">Belongs to the RNase D family.</text>
</comment>
<dbReference type="SMART" id="SM00474">
    <property type="entry name" value="35EXOc"/>
    <property type="match status" value="1"/>
</dbReference>
<reference evidence="8 9" key="1">
    <citation type="journal article" date="2010" name="Science">
        <title>Genomic comparison of the ants Camponotus floridanus and Harpegnathos saltator.</title>
        <authorList>
            <person name="Bonasio R."/>
            <person name="Zhang G."/>
            <person name="Ye C."/>
            <person name="Mutti N.S."/>
            <person name="Fang X."/>
            <person name="Qin N."/>
            <person name="Donahue G."/>
            <person name="Yang P."/>
            <person name="Li Q."/>
            <person name="Li C."/>
            <person name="Zhang P."/>
            <person name="Huang Z."/>
            <person name="Berger S.L."/>
            <person name="Reinberg D."/>
            <person name="Wang J."/>
            <person name="Liebig J."/>
        </authorList>
    </citation>
    <scope>NUCLEOTIDE SEQUENCE [LARGE SCALE GENOMIC DNA]</scope>
    <source>
        <strain evidence="8 9">Hsal</strain>
    </source>
</reference>
<dbReference type="Gene3D" id="3.30.420.10">
    <property type="entry name" value="Ribonuclease H-like superfamily/Ribonuclease H"/>
    <property type="match status" value="1"/>
</dbReference>
<keyword evidence="4 6" id="KW-0378">Hydrolase</keyword>